<dbReference type="Proteomes" id="UP000694892">
    <property type="component" value="Chromosome 2L"/>
</dbReference>
<accession>A0A974DQ18</accession>
<reference evidence="2" key="1">
    <citation type="journal article" date="2016" name="Nature">
        <title>Genome evolution in the allotetraploid frog Xenopus laevis.</title>
        <authorList>
            <person name="Session A.M."/>
            <person name="Uno Y."/>
            <person name="Kwon T."/>
            <person name="Chapman J.A."/>
            <person name="Toyoda A."/>
            <person name="Takahashi S."/>
            <person name="Fukui A."/>
            <person name="Hikosaka A."/>
            <person name="Suzuki A."/>
            <person name="Kondo M."/>
            <person name="van Heeringen S.J."/>
            <person name="Quigley I."/>
            <person name="Heinz S."/>
            <person name="Ogino H."/>
            <person name="Ochi H."/>
            <person name="Hellsten U."/>
            <person name="Lyons J.B."/>
            <person name="Simakov O."/>
            <person name="Putnam N."/>
            <person name="Stites J."/>
            <person name="Kuroki Y."/>
            <person name="Tanaka T."/>
            <person name="Michiue T."/>
            <person name="Watanabe M."/>
            <person name="Bogdanovic O."/>
            <person name="Lister R."/>
            <person name="Georgiou G."/>
            <person name="Paranjpe S.S."/>
            <person name="van Kruijsbergen I."/>
            <person name="Shu S."/>
            <person name="Carlson J."/>
            <person name="Kinoshita T."/>
            <person name="Ohta Y."/>
            <person name="Mawaribuchi S."/>
            <person name="Jenkins J."/>
            <person name="Grimwood J."/>
            <person name="Schmutz J."/>
            <person name="Mitros T."/>
            <person name="Mozaffari S.V."/>
            <person name="Suzuki Y."/>
            <person name="Haramoto Y."/>
            <person name="Yamamoto T.S."/>
            <person name="Takagi C."/>
            <person name="Heald R."/>
            <person name="Miller K."/>
            <person name="Haudenschild C."/>
            <person name="Kitzman J."/>
            <person name="Nakayama T."/>
            <person name="Izutsu Y."/>
            <person name="Robert J."/>
            <person name="Fortriede J."/>
            <person name="Burns K."/>
            <person name="Lotay V."/>
            <person name="Karimi K."/>
            <person name="Yasuoka Y."/>
            <person name="Dichmann D.S."/>
            <person name="Flajnik M.F."/>
            <person name="Houston D.W."/>
            <person name="Shendure J."/>
            <person name="DuPasquier L."/>
            <person name="Vize P.D."/>
            <person name="Zorn A.M."/>
            <person name="Ito M."/>
            <person name="Marcotte E.M."/>
            <person name="Wallingford J.B."/>
            <person name="Ito Y."/>
            <person name="Asashima M."/>
            <person name="Ueno N."/>
            <person name="Matsuda Y."/>
            <person name="Veenstra G.J."/>
            <person name="Fujiyama A."/>
            <person name="Harland R.M."/>
            <person name="Taira M."/>
            <person name="Rokhsar D.S."/>
        </authorList>
    </citation>
    <scope>NUCLEOTIDE SEQUENCE [LARGE SCALE GENOMIC DNA]</scope>
    <source>
        <strain evidence="2">J</strain>
    </source>
</reference>
<proteinExistence type="predicted"/>
<sequence length="134" mass="14964">MVQLVAFQLGLNWNKRSNFLEALQEHHYQLEGCQLSRTHWGKSLIALRIPSLSAGDPFAAFGLCTLRTRHQSQSKCFCGVRCEWSRVPGANTTTKPRARRFLLAVCFARSGALWLKSSDLSGATCPLLIDCDSH</sequence>
<name>A0A974DQ18_XENLA</name>
<evidence type="ECO:0000313" key="2">
    <source>
        <dbReference type="Proteomes" id="UP000694892"/>
    </source>
</evidence>
<dbReference type="EMBL" id="CM004468">
    <property type="protein sequence ID" value="OCT95968.1"/>
    <property type="molecule type" value="Genomic_DNA"/>
</dbReference>
<dbReference type="AlphaFoldDB" id="A0A974DQ18"/>
<gene>
    <name evidence="1" type="ORF">XELAEV_18013660mg</name>
</gene>
<organism evidence="1 2">
    <name type="scientific">Xenopus laevis</name>
    <name type="common">African clawed frog</name>
    <dbReference type="NCBI Taxonomy" id="8355"/>
    <lineage>
        <taxon>Eukaryota</taxon>
        <taxon>Metazoa</taxon>
        <taxon>Chordata</taxon>
        <taxon>Craniata</taxon>
        <taxon>Vertebrata</taxon>
        <taxon>Euteleostomi</taxon>
        <taxon>Amphibia</taxon>
        <taxon>Batrachia</taxon>
        <taxon>Anura</taxon>
        <taxon>Pipoidea</taxon>
        <taxon>Pipidae</taxon>
        <taxon>Xenopodinae</taxon>
        <taxon>Xenopus</taxon>
        <taxon>Xenopus</taxon>
    </lineage>
</organism>
<evidence type="ECO:0000313" key="1">
    <source>
        <dbReference type="EMBL" id="OCT95968.1"/>
    </source>
</evidence>
<protein>
    <submittedName>
        <fullName evidence="1">Uncharacterized protein</fullName>
    </submittedName>
</protein>